<name>A0ABY7B725_9PSEU</name>
<dbReference type="EMBL" id="CP113836">
    <property type="protein sequence ID" value="WAL68115.1"/>
    <property type="molecule type" value="Genomic_DNA"/>
</dbReference>
<dbReference type="RefSeq" id="WP_268758210.1">
    <property type="nucleotide sequence ID" value="NZ_CP113836.1"/>
</dbReference>
<accession>A0ABY7B725</accession>
<evidence type="ECO:0000259" key="1">
    <source>
        <dbReference type="Pfam" id="PF19493"/>
    </source>
</evidence>
<protein>
    <submittedName>
        <fullName evidence="2">CU044_2847 family protein</fullName>
    </submittedName>
</protein>
<dbReference type="InterPro" id="IPR045794">
    <property type="entry name" value="Trypco1"/>
</dbReference>
<proteinExistence type="predicted"/>
<reference evidence="2" key="1">
    <citation type="submission" date="2022-11" db="EMBL/GenBank/DDBJ databases">
        <authorList>
            <person name="Mo P."/>
        </authorList>
    </citation>
    <scope>NUCLEOTIDE SEQUENCE</scope>
    <source>
        <strain evidence="2">HUAS 11-8</strain>
    </source>
</reference>
<evidence type="ECO:0000313" key="2">
    <source>
        <dbReference type="EMBL" id="WAL68115.1"/>
    </source>
</evidence>
<gene>
    <name evidence="2" type="ORF">ORV05_10225</name>
</gene>
<keyword evidence="3" id="KW-1185">Reference proteome</keyword>
<dbReference type="Proteomes" id="UP001163203">
    <property type="component" value="Chromosome"/>
</dbReference>
<dbReference type="NCBIfam" id="NF041216">
    <property type="entry name" value="CU044_2847_fam"/>
    <property type="match status" value="1"/>
</dbReference>
<sequence length="110" mass="11799">MTQLTRFRLDDGSSVVVEVAGEEGFTRAGRTGRVVDAVGESFEQALQKVQHAASAALDQFRQMGRRPDEVKLKFGVKLDVEAGAVIAKTGVEGNLEVTLTWRATPPPSAS</sequence>
<organism evidence="2 3">
    <name type="scientific">Amycolatopsis cynarae</name>
    <dbReference type="NCBI Taxonomy" id="2995223"/>
    <lineage>
        <taxon>Bacteria</taxon>
        <taxon>Bacillati</taxon>
        <taxon>Actinomycetota</taxon>
        <taxon>Actinomycetes</taxon>
        <taxon>Pseudonocardiales</taxon>
        <taxon>Pseudonocardiaceae</taxon>
        <taxon>Amycolatopsis</taxon>
    </lineage>
</organism>
<dbReference type="Pfam" id="PF19493">
    <property type="entry name" value="Trypco1"/>
    <property type="match status" value="1"/>
</dbReference>
<feature type="domain" description="Trypsin-co-occurring" evidence="1">
    <location>
        <begin position="7"/>
        <end position="102"/>
    </location>
</feature>
<evidence type="ECO:0000313" key="3">
    <source>
        <dbReference type="Proteomes" id="UP001163203"/>
    </source>
</evidence>